<dbReference type="Proteomes" id="UP001050975">
    <property type="component" value="Unassembled WGS sequence"/>
</dbReference>
<feature type="region of interest" description="Disordered" evidence="1">
    <location>
        <begin position="95"/>
        <end position="126"/>
    </location>
</feature>
<dbReference type="EMBL" id="BLAY01000172">
    <property type="protein sequence ID" value="GET42611.1"/>
    <property type="molecule type" value="Genomic_DNA"/>
</dbReference>
<gene>
    <name evidence="2" type="ORF">MiSe_74290</name>
</gene>
<feature type="region of interest" description="Disordered" evidence="1">
    <location>
        <begin position="213"/>
        <end position="279"/>
    </location>
</feature>
<comment type="caution">
    <text evidence="2">The sequence shown here is derived from an EMBL/GenBank/DDBJ whole genome shotgun (WGS) entry which is preliminary data.</text>
</comment>
<evidence type="ECO:0000313" key="3">
    <source>
        <dbReference type="Proteomes" id="UP001050975"/>
    </source>
</evidence>
<protein>
    <submittedName>
        <fullName evidence="2">Uncharacterized protein</fullName>
    </submittedName>
</protein>
<feature type="region of interest" description="Disordered" evidence="1">
    <location>
        <begin position="1"/>
        <end position="34"/>
    </location>
</feature>
<evidence type="ECO:0000313" key="2">
    <source>
        <dbReference type="EMBL" id="GET42611.1"/>
    </source>
</evidence>
<reference evidence="2" key="1">
    <citation type="submission" date="2019-10" db="EMBL/GenBank/DDBJ databases">
        <title>Draft genome sequece of Microseira wollei NIES-4236.</title>
        <authorList>
            <person name="Yamaguchi H."/>
            <person name="Suzuki S."/>
            <person name="Kawachi M."/>
        </authorList>
    </citation>
    <scope>NUCLEOTIDE SEQUENCE</scope>
    <source>
        <strain evidence="2">NIES-4236</strain>
    </source>
</reference>
<keyword evidence="3" id="KW-1185">Reference proteome</keyword>
<feature type="compositionally biased region" description="Low complexity" evidence="1">
    <location>
        <begin position="107"/>
        <end position="116"/>
    </location>
</feature>
<organism evidence="2 3">
    <name type="scientific">Microseira wollei NIES-4236</name>
    <dbReference type="NCBI Taxonomy" id="2530354"/>
    <lineage>
        <taxon>Bacteria</taxon>
        <taxon>Bacillati</taxon>
        <taxon>Cyanobacteriota</taxon>
        <taxon>Cyanophyceae</taxon>
        <taxon>Oscillatoriophycideae</taxon>
        <taxon>Aerosakkonematales</taxon>
        <taxon>Aerosakkonemataceae</taxon>
        <taxon>Microseira</taxon>
    </lineage>
</organism>
<dbReference type="AlphaFoldDB" id="A0AAV3XP61"/>
<evidence type="ECO:0000256" key="1">
    <source>
        <dbReference type="SAM" id="MobiDB-lite"/>
    </source>
</evidence>
<feature type="compositionally biased region" description="Low complexity" evidence="1">
    <location>
        <begin position="1"/>
        <end position="16"/>
    </location>
</feature>
<proteinExistence type="predicted"/>
<accession>A0AAV3XP61</accession>
<name>A0AAV3XP61_9CYAN</name>
<sequence>MTQDQPQQPETEQQIPPTTPTPKAPVSQSGKAAQTVVQTLGETWKTVQPVLKEGTVKTLRGTIWVLQGAVNQLEGQPQAQIQPPADTLPTAAKLTPEMPASIPGDRATAVPPATTKPAPPTKPVSPLSNALAIAGTVIITLWQWWKAAIAKLRTLLPESVKQKLPNNDILSGAIAAILLLFFWLNSSSSPPAVAKIPPAISNPAPEIKVTPKVTPLPEIKPSPKATSAEETKVSPAVTPAGETKVSAEITIPPAVETPPELTAPKPSKPVETVPPPPPVLTPEQKLLAEIQNKIAEITKESAEGLIQSVQANFQAGQLTVKISDDWYNFDVAKQDKLAADMWSRARELDFSKVEISDTEGRLIARSPIVGSNIIVLKRQL</sequence>
<dbReference type="RefSeq" id="WP_226590422.1">
    <property type="nucleotide sequence ID" value="NZ_BLAY01000172.1"/>
</dbReference>